<keyword evidence="2" id="KW-1185">Reference proteome</keyword>
<reference evidence="2" key="1">
    <citation type="journal article" date="2019" name="Int. J. Syst. Evol. Microbiol.">
        <title>The Global Catalogue of Microorganisms (GCM) 10K type strain sequencing project: providing services to taxonomists for standard genome sequencing and annotation.</title>
        <authorList>
            <consortium name="The Broad Institute Genomics Platform"/>
            <consortium name="The Broad Institute Genome Sequencing Center for Infectious Disease"/>
            <person name="Wu L."/>
            <person name="Ma J."/>
        </authorList>
    </citation>
    <scope>NUCLEOTIDE SEQUENCE [LARGE SCALE GENOMIC DNA]</scope>
    <source>
        <strain evidence="2">CGMCC 1.15399</strain>
    </source>
</reference>
<dbReference type="Proteomes" id="UP001597097">
    <property type="component" value="Unassembled WGS sequence"/>
</dbReference>
<evidence type="ECO:0000313" key="2">
    <source>
        <dbReference type="Proteomes" id="UP001597097"/>
    </source>
</evidence>
<accession>A0ABW4GTC7</accession>
<proteinExistence type="predicted"/>
<dbReference type="EMBL" id="JBHUCM010000050">
    <property type="protein sequence ID" value="MFD1545770.1"/>
    <property type="molecule type" value="Genomic_DNA"/>
</dbReference>
<protein>
    <submittedName>
        <fullName evidence="1">Uncharacterized protein</fullName>
    </submittedName>
</protein>
<evidence type="ECO:0000313" key="1">
    <source>
        <dbReference type="EMBL" id="MFD1545770.1"/>
    </source>
</evidence>
<gene>
    <name evidence="1" type="ORF">ACFSJ0_52620</name>
</gene>
<organism evidence="1 2">
    <name type="scientific">Nonomuraea guangzhouensis</name>
    <dbReference type="NCBI Taxonomy" id="1291555"/>
    <lineage>
        <taxon>Bacteria</taxon>
        <taxon>Bacillati</taxon>
        <taxon>Actinomycetota</taxon>
        <taxon>Actinomycetes</taxon>
        <taxon>Streptosporangiales</taxon>
        <taxon>Streptosporangiaceae</taxon>
        <taxon>Nonomuraea</taxon>
    </lineage>
</organism>
<dbReference type="RefSeq" id="WP_219539486.1">
    <property type="nucleotide sequence ID" value="NZ_JAHKRM010000063.1"/>
</dbReference>
<comment type="caution">
    <text evidence="1">The sequence shown here is derived from an EMBL/GenBank/DDBJ whole genome shotgun (WGS) entry which is preliminary data.</text>
</comment>
<sequence>MYGVVAQQARFMEITNQLVREIALQLLDLAVEVWSRGATLLAQFLYRRLVHGGGTSVGGGAFTAGTFGEHVADGFRHLDRQILSYARSGPHLKDRFQWALRASCGAFLPPILVLTVRKGELVVIRRRIRVIIIWRSEEGADRLLVVKRPACVAR</sequence>
<name>A0ABW4GTC7_9ACTN</name>